<dbReference type="Gene3D" id="3.40.225.10">
    <property type="entry name" value="Class II aldolase/adducin N-terminal domain"/>
    <property type="match status" value="1"/>
</dbReference>
<dbReference type="Pfam" id="PF00596">
    <property type="entry name" value="Aldolase_II"/>
    <property type="match status" value="1"/>
</dbReference>
<dbReference type="GO" id="GO:0043874">
    <property type="term" value="F:acireductone synthase activity"/>
    <property type="evidence" value="ECO:0007669"/>
    <property type="project" value="InterPro"/>
</dbReference>
<dbReference type="SUPFAM" id="SSF56784">
    <property type="entry name" value="HAD-like"/>
    <property type="match status" value="1"/>
</dbReference>
<evidence type="ECO:0000256" key="3">
    <source>
        <dbReference type="ARBA" id="ARBA00023167"/>
    </source>
</evidence>
<dbReference type="NCBIfam" id="TIGR01691">
    <property type="entry name" value="enolase-ppase"/>
    <property type="match status" value="1"/>
</dbReference>
<keyword evidence="6" id="KW-1185">Reference proteome</keyword>
<organism evidence="5 6">
    <name type="scientific">Tripterygium wilfordii</name>
    <name type="common">Thunder God vine</name>
    <dbReference type="NCBI Taxonomy" id="458696"/>
    <lineage>
        <taxon>Eukaryota</taxon>
        <taxon>Viridiplantae</taxon>
        <taxon>Streptophyta</taxon>
        <taxon>Embryophyta</taxon>
        <taxon>Tracheophyta</taxon>
        <taxon>Spermatophyta</taxon>
        <taxon>Magnoliopsida</taxon>
        <taxon>eudicotyledons</taxon>
        <taxon>Gunneridae</taxon>
        <taxon>Pentapetalae</taxon>
        <taxon>rosids</taxon>
        <taxon>fabids</taxon>
        <taxon>Celastrales</taxon>
        <taxon>Celastraceae</taxon>
        <taxon>Tripterygium</taxon>
    </lineage>
</organism>
<evidence type="ECO:0000313" key="6">
    <source>
        <dbReference type="Proteomes" id="UP000593562"/>
    </source>
</evidence>
<sequence>MEMIKGIQGHGYYDELVVPIIENTAYENELTDSFAKAIEAYPKTTAVLVRNHGVYVWGDSWISAKTQVQGDLEKGVNGAVPIPPDHVWKEEVIGAMIANVEEMINADRKITSLKQLLGHIWQTGFENNELKVVVFDDVPKALEKWHAFGKKVYIYSSSSRLTQRLIFGNTNYGDLRKYLSGFFDAMVGNKKDARRYIEISESLGVDKPSEILFVTDVLQEAVAAKAAGLEVIISIRLGNFLLPDNHGFKTVHSFSEI</sequence>
<feature type="domain" description="Class II aldolase/adducin N-terminal" evidence="4">
    <location>
        <begin position="15"/>
        <end position="67"/>
    </location>
</feature>
<accession>A0A7J7CD74</accession>
<dbReference type="FunFam" id="3.40.50.1000:FF:000088">
    <property type="entry name" value="Probable bifunctional methylthioribulose-1-phosphate dehydratase/enolase-phosphatase E1"/>
    <property type="match status" value="1"/>
</dbReference>
<evidence type="ECO:0000259" key="4">
    <source>
        <dbReference type="Pfam" id="PF00596"/>
    </source>
</evidence>
<reference evidence="5 6" key="1">
    <citation type="journal article" date="2020" name="Nat. Commun.">
        <title>Genome of Tripterygium wilfordii and identification of cytochrome P450 involved in triptolide biosynthesis.</title>
        <authorList>
            <person name="Tu L."/>
            <person name="Su P."/>
            <person name="Zhang Z."/>
            <person name="Gao L."/>
            <person name="Wang J."/>
            <person name="Hu T."/>
            <person name="Zhou J."/>
            <person name="Zhang Y."/>
            <person name="Zhao Y."/>
            <person name="Liu Y."/>
            <person name="Song Y."/>
            <person name="Tong Y."/>
            <person name="Lu Y."/>
            <person name="Yang J."/>
            <person name="Xu C."/>
            <person name="Jia M."/>
            <person name="Peters R.J."/>
            <person name="Huang L."/>
            <person name="Gao W."/>
        </authorList>
    </citation>
    <scope>NUCLEOTIDE SEQUENCE [LARGE SCALE GENOMIC DNA]</scope>
    <source>
        <strain evidence="6">cv. XIE 37</strain>
        <tissue evidence="5">Leaf</tissue>
    </source>
</reference>
<dbReference type="SUPFAM" id="SSF53639">
    <property type="entry name" value="AraD/HMP-PK domain-like"/>
    <property type="match status" value="1"/>
</dbReference>
<dbReference type="PANTHER" id="PTHR20371">
    <property type="entry name" value="ENOLASE-PHOSPHATASE E1"/>
    <property type="match status" value="1"/>
</dbReference>
<dbReference type="GO" id="GO:0019509">
    <property type="term" value="P:L-methionine salvage from methylthioadenosine"/>
    <property type="evidence" value="ECO:0007669"/>
    <property type="project" value="InterPro"/>
</dbReference>
<dbReference type="InterPro" id="IPR023214">
    <property type="entry name" value="HAD_sf"/>
</dbReference>
<dbReference type="InterPro" id="IPR023943">
    <property type="entry name" value="Enolase-ppase_E1"/>
</dbReference>
<evidence type="ECO:0000256" key="1">
    <source>
        <dbReference type="ARBA" id="ARBA00022605"/>
    </source>
</evidence>
<dbReference type="InterPro" id="IPR036412">
    <property type="entry name" value="HAD-like_sf"/>
</dbReference>
<protein>
    <submittedName>
        <fullName evidence="5">Bifunctional methylthioribulose-1-phosphate dehydratase/enolase-phosphatase E1</fullName>
    </submittedName>
</protein>
<dbReference type="InterPro" id="IPR036409">
    <property type="entry name" value="Aldolase_II/adducin_N_sf"/>
</dbReference>
<keyword evidence="3" id="KW-0486">Methionine biosynthesis</keyword>
<evidence type="ECO:0000256" key="2">
    <source>
        <dbReference type="ARBA" id="ARBA00022801"/>
    </source>
</evidence>
<dbReference type="FunCoup" id="A0A7J7CD74">
    <property type="interactions" value="1989"/>
</dbReference>
<dbReference type="AlphaFoldDB" id="A0A7J7CD74"/>
<dbReference type="Gene3D" id="3.40.50.1000">
    <property type="entry name" value="HAD superfamily/HAD-like"/>
    <property type="match status" value="1"/>
</dbReference>
<name>A0A7J7CD74_TRIWF</name>
<dbReference type="InterPro" id="IPR001303">
    <property type="entry name" value="Aldolase_II/adducin_N"/>
</dbReference>
<dbReference type="Pfam" id="PF00702">
    <property type="entry name" value="Hydrolase"/>
    <property type="match status" value="1"/>
</dbReference>
<dbReference type="EMBL" id="JAAARO010000018">
    <property type="protein sequence ID" value="KAF5731885.1"/>
    <property type="molecule type" value="Genomic_DNA"/>
</dbReference>
<evidence type="ECO:0000313" key="5">
    <source>
        <dbReference type="EMBL" id="KAF5731885.1"/>
    </source>
</evidence>
<comment type="caution">
    <text evidence="5">The sequence shown here is derived from an EMBL/GenBank/DDBJ whole genome shotgun (WGS) entry which is preliminary data.</text>
</comment>
<gene>
    <name evidence="5" type="ORF">HS088_TW18G00571</name>
</gene>
<dbReference type="GO" id="GO:0000287">
    <property type="term" value="F:magnesium ion binding"/>
    <property type="evidence" value="ECO:0007669"/>
    <property type="project" value="InterPro"/>
</dbReference>
<keyword evidence="1" id="KW-0028">Amino-acid biosynthesis</keyword>
<keyword evidence="2" id="KW-0378">Hydrolase</keyword>
<dbReference type="InParanoid" id="A0A7J7CD74"/>
<dbReference type="PANTHER" id="PTHR20371:SF1">
    <property type="entry name" value="ENOLASE-PHOSPHATASE E1"/>
    <property type="match status" value="1"/>
</dbReference>
<dbReference type="Proteomes" id="UP000593562">
    <property type="component" value="Unassembled WGS sequence"/>
</dbReference>
<proteinExistence type="predicted"/>